<dbReference type="Gene3D" id="1.10.10.10">
    <property type="entry name" value="Winged helix-like DNA-binding domain superfamily/Winged helix DNA-binding domain"/>
    <property type="match status" value="1"/>
</dbReference>
<organism evidence="2 3">
    <name type="scientific">Pieris brassicae</name>
    <name type="common">White butterfly</name>
    <name type="synonym">Large white butterfly</name>
    <dbReference type="NCBI Taxonomy" id="7116"/>
    <lineage>
        <taxon>Eukaryota</taxon>
        <taxon>Metazoa</taxon>
        <taxon>Ecdysozoa</taxon>
        <taxon>Arthropoda</taxon>
        <taxon>Hexapoda</taxon>
        <taxon>Insecta</taxon>
        <taxon>Pterygota</taxon>
        <taxon>Neoptera</taxon>
        <taxon>Endopterygota</taxon>
        <taxon>Lepidoptera</taxon>
        <taxon>Glossata</taxon>
        <taxon>Ditrysia</taxon>
        <taxon>Papilionoidea</taxon>
        <taxon>Pieridae</taxon>
        <taxon>Pierinae</taxon>
        <taxon>Pieris</taxon>
    </lineage>
</organism>
<dbReference type="EMBL" id="CALOZG010000087">
    <property type="protein sequence ID" value="CAH4038697.1"/>
    <property type="molecule type" value="Genomic_DNA"/>
</dbReference>
<dbReference type="GO" id="GO:0006334">
    <property type="term" value="P:nucleosome assembly"/>
    <property type="evidence" value="ECO:0007669"/>
    <property type="project" value="InterPro"/>
</dbReference>
<keyword evidence="3" id="KW-1185">Reference proteome</keyword>
<dbReference type="InterPro" id="IPR036388">
    <property type="entry name" value="WH-like_DNA-bd_sf"/>
</dbReference>
<dbReference type="AlphaFoldDB" id="A0A9P0XKT0"/>
<protein>
    <recommendedName>
        <fullName evidence="1">H15 domain-containing protein</fullName>
    </recommendedName>
</protein>
<dbReference type="Pfam" id="PF00538">
    <property type="entry name" value="Linker_histone"/>
    <property type="match status" value="1"/>
</dbReference>
<proteinExistence type="predicted"/>
<evidence type="ECO:0000313" key="3">
    <source>
        <dbReference type="Proteomes" id="UP001152562"/>
    </source>
</evidence>
<dbReference type="InterPro" id="IPR005818">
    <property type="entry name" value="Histone_H1/H5_H15"/>
</dbReference>
<dbReference type="GO" id="GO:0000786">
    <property type="term" value="C:nucleosome"/>
    <property type="evidence" value="ECO:0007669"/>
    <property type="project" value="InterPro"/>
</dbReference>
<feature type="domain" description="H15" evidence="1">
    <location>
        <begin position="11"/>
        <end position="69"/>
    </location>
</feature>
<name>A0A9P0XKT0_PIEBR</name>
<sequence length="110" mass="13183">MKETEREQDENMAKMVITAFRRMDDKTGVSAIDITKYLQDKFGNVWSTYNLTRRAEETLKWSAALGFLNKRGNRYLENFALEMCGCRKRCPRRCSRPTKRCCRRRRRRCC</sequence>
<gene>
    <name evidence="2" type="ORF">PIBRA_LOCUS14210</name>
</gene>
<evidence type="ECO:0000259" key="1">
    <source>
        <dbReference type="Pfam" id="PF00538"/>
    </source>
</evidence>
<dbReference type="GO" id="GO:0003677">
    <property type="term" value="F:DNA binding"/>
    <property type="evidence" value="ECO:0007669"/>
    <property type="project" value="InterPro"/>
</dbReference>
<dbReference type="SUPFAM" id="SSF46785">
    <property type="entry name" value="Winged helix' DNA-binding domain"/>
    <property type="match status" value="1"/>
</dbReference>
<evidence type="ECO:0000313" key="2">
    <source>
        <dbReference type="EMBL" id="CAH4038697.1"/>
    </source>
</evidence>
<comment type="caution">
    <text evidence="2">The sequence shown here is derived from an EMBL/GenBank/DDBJ whole genome shotgun (WGS) entry which is preliminary data.</text>
</comment>
<reference evidence="2" key="1">
    <citation type="submission" date="2022-05" db="EMBL/GenBank/DDBJ databases">
        <authorList>
            <person name="Okamura Y."/>
        </authorList>
    </citation>
    <scope>NUCLEOTIDE SEQUENCE</scope>
</reference>
<dbReference type="Proteomes" id="UP001152562">
    <property type="component" value="Unassembled WGS sequence"/>
</dbReference>
<accession>A0A9P0XKT0</accession>
<dbReference type="InterPro" id="IPR036390">
    <property type="entry name" value="WH_DNA-bd_sf"/>
</dbReference>